<dbReference type="Proteomes" id="UP001139353">
    <property type="component" value="Unassembled WGS sequence"/>
</dbReference>
<evidence type="ECO:0000313" key="5">
    <source>
        <dbReference type="Proteomes" id="UP001139353"/>
    </source>
</evidence>
<feature type="transmembrane region" description="Helical" evidence="1">
    <location>
        <begin position="432"/>
        <end position="450"/>
    </location>
</feature>
<feature type="chain" id="PRO_5040915279" evidence="2">
    <location>
        <begin position="22"/>
        <end position="698"/>
    </location>
</feature>
<comment type="caution">
    <text evidence="4">The sequence shown here is derived from an EMBL/GenBank/DDBJ whole genome shotgun (WGS) entry which is preliminary data.</text>
</comment>
<dbReference type="Pfam" id="PF00990">
    <property type="entry name" value="GGDEF"/>
    <property type="match status" value="1"/>
</dbReference>
<keyword evidence="5" id="KW-1185">Reference proteome</keyword>
<keyword evidence="1" id="KW-0812">Transmembrane</keyword>
<dbReference type="Gene3D" id="3.30.70.270">
    <property type="match status" value="1"/>
</dbReference>
<dbReference type="EMBL" id="JAJLJH010000010">
    <property type="protein sequence ID" value="MCK9688734.1"/>
    <property type="molecule type" value="Genomic_DNA"/>
</dbReference>
<feature type="signal peptide" evidence="2">
    <location>
        <begin position="1"/>
        <end position="21"/>
    </location>
</feature>
<dbReference type="SMART" id="SM00267">
    <property type="entry name" value="GGDEF"/>
    <property type="match status" value="1"/>
</dbReference>
<dbReference type="InterPro" id="IPR043128">
    <property type="entry name" value="Rev_trsase/Diguanyl_cyclase"/>
</dbReference>
<dbReference type="RefSeq" id="WP_275684783.1">
    <property type="nucleotide sequence ID" value="NZ_JAJLJH010000010.1"/>
</dbReference>
<dbReference type="InterPro" id="IPR029787">
    <property type="entry name" value="Nucleotide_cyclase"/>
</dbReference>
<gene>
    <name evidence="4" type="ORF">LPC04_23730</name>
</gene>
<dbReference type="InterPro" id="IPR052163">
    <property type="entry name" value="DGC-Regulatory_Protein"/>
</dbReference>
<evidence type="ECO:0000256" key="1">
    <source>
        <dbReference type="SAM" id="Phobius"/>
    </source>
</evidence>
<evidence type="ECO:0000313" key="4">
    <source>
        <dbReference type="EMBL" id="MCK9688734.1"/>
    </source>
</evidence>
<keyword evidence="2" id="KW-0732">Signal</keyword>
<feature type="domain" description="GGDEF" evidence="3">
    <location>
        <begin position="497"/>
        <end position="638"/>
    </location>
</feature>
<dbReference type="SUPFAM" id="SSF48452">
    <property type="entry name" value="TPR-like"/>
    <property type="match status" value="2"/>
</dbReference>
<dbReference type="NCBIfam" id="TIGR00254">
    <property type="entry name" value="GGDEF"/>
    <property type="match status" value="1"/>
</dbReference>
<evidence type="ECO:0000259" key="3">
    <source>
        <dbReference type="PROSITE" id="PS50887"/>
    </source>
</evidence>
<accession>A0A9X1YLG0</accession>
<organism evidence="4 5">
    <name type="scientific">Scleromatobacter humisilvae</name>
    <dbReference type="NCBI Taxonomy" id="2897159"/>
    <lineage>
        <taxon>Bacteria</taxon>
        <taxon>Pseudomonadati</taxon>
        <taxon>Pseudomonadota</taxon>
        <taxon>Betaproteobacteria</taxon>
        <taxon>Burkholderiales</taxon>
        <taxon>Sphaerotilaceae</taxon>
        <taxon>Scleromatobacter</taxon>
    </lineage>
</organism>
<keyword evidence="1" id="KW-0472">Membrane</keyword>
<dbReference type="PROSITE" id="PS50887">
    <property type="entry name" value="GGDEF"/>
    <property type="match status" value="1"/>
</dbReference>
<evidence type="ECO:0000256" key="2">
    <source>
        <dbReference type="SAM" id="SignalP"/>
    </source>
</evidence>
<proteinExistence type="predicted"/>
<dbReference type="SUPFAM" id="SSF55073">
    <property type="entry name" value="Nucleotide cyclase"/>
    <property type="match status" value="1"/>
</dbReference>
<dbReference type="InterPro" id="IPR011990">
    <property type="entry name" value="TPR-like_helical_dom_sf"/>
</dbReference>
<protein>
    <submittedName>
        <fullName evidence="4">GGDEF domain-containing protein</fullName>
    </submittedName>
</protein>
<name>A0A9X1YLG0_9BURK</name>
<dbReference type="CDD" id="cd01949">
    <property type="entry name" value="GGDEF"/>
    <property type="match status" value="1"/>
</dbReference>
<dbReference type="PANTHER" id="PTHR46663:SF4">
    <property type="entry name" value="DIGUANYLATE CYCLASE DGCT-RELATED"/>
    <property type="match status" value="1"/>
</dbReference>
<dbReference type="InterPro" id="IPR000160">
    <property type="entry name" value="GGDEF_dom"/>
</dbReference>
<sequence length="698" mass="76758">MAAAAGILLALQLLLARPARADAASAPAQPSAALPADELGRLQFVGRAQPEIATVELLRYASTLRVDDPRYLETLLEVGSEYVGLNRSEQVEQIAARIEALSERVPLARPSAMLLRGQWMQSHGEVSKAERQIIEASALLPASPPDYLRLRLLMSSAFVKNRGGHYDEAMMRYNQALKLADQTGPMWRRIDLRTLIAGVLFDAGQTDKAAELAREQMRLATDSADEYGISAAYTTRAIQGSRGEDSGTVLADWRAALEHARRGGNRHQIAVGMANIADYYLTHGDFRTAYDLSQRALPPALEANDLPAQSVALANTGLALIGMKRKDEGLPMVRESASIDERSGTATNLSDSQFELGGYLERAGYLDDALVAYHQYRQMSDELNQQDRQRALIELQESFANESRQHELDMLSREGKLKDEEIRHHELQIKQWTAAGVACLLLLAVVAVLARRLRVRNQMLSVSNEQLRLQAEIDPLTGLSNRHHLQTVMAERPGRGLEGTLYLLDVDHFKQINDQCGHAGGDTVLVEIARRLRHVLRDDDLVVRWGGEEFLVLVRPLPQLEAEALAQRLLCALADAPVLHEGRPVPVSASIGFGLFPLRTSTPQADLDVNWERAISLVDTAMYMAKAHGRNGACSILRVDAANTGDVEEIIAQLEKSVRDGRVELRFQHGPAVRGALTTIPRAPEPRHAPATGAEVAS</sequence>
<keyword evidence="1" id="KW-1133">Transmembrane helix</keyword>
<reference evidence="4" key="1">
    <citation type="submission" date="2021-11" db="EMBL/GenBank/DDBJ databases">
        <title>BS-T2-15 a new species belonging to the Comamonadaceae family isolated from the soil of a French oak forest.</title>
        <authorList>
            <person name="Mieszkin S."/>
            <person name="Alain K."/>
        </authorList>
    </citation>
    <scope>NUCLEOTIDE SEQUENCE</scope>
    <source>
        <strain evidence="4">BS-T2-15</strain>
    </source>
</reference>
<dbReference type="PANTHER" id="PTHR46663">
    <property type="entry name" value="DIGUANYLATE CYCLASE DGCT-RELATED"/>
    <property type="match status" value="1"/>
</dbReference>
<dbReference type="AlphaFoldDB" id="A0A9X1YLG0"/>
<dbReference type="Gene3D" id="1.25.40.10">
    <property type="entry name" value="Tetratricopeptide repeat domain"/>
    <property type="match status" value="2"/>
</dbReference>